<feature type="domain" description="DUF4211" evidence="2">
    <location>
        <begin position="265"/>
        <end position="399"/>
    </location>
</feature>
<evidence type="ECO:0000313" key="4">
    <source>
        <dbReference type="Proteomes" id="UP000703269"/>
    </source>
</evidence>
<dbReference type="InterPro" id="IPR025451">
    <property type="entry name" value="DUF4211"/>
</dbReference>
<feature type="compositionally biased region" description="Basic residues" evidence="1">
    <location>
        <begin position="43"/>
        <end position="53"/>
    </location>
</feature>
<dbReference type="GO" id="GO:0005634">
    <property type="term" value="C:nucleus"/>
    <property type="evidence" value="ECO:0007669"/>
    <property type="project" value="TreeGrafter"/>
</dbReference>
<organism evidence="3 4">
    <name type="scientific">Phanerochaete sordida</name>
    <dbReference type="NCBI Taxonomy" id="48140"/>
    <lineage>
        <taxon>Eukaryota</taxon>
        <taxon>Fungi</taxon>
        <taxon>Dikarya</taxon>
        <taxon>Basidiomycota</taxon>
        <taxon>Agaricomycotina</taxon>
        <taxon>Agaricomycetes</taxon>
        <taxon>Polyporales</taxon>
        <taxon>Phanerochaetaceae</taxon>
        <taxon>Phanerochaete</taxon>
    </lineage>
</organism>
<feature type="compositionally biased region" description="Acidic residues" evidence="1">
    <location>
        <begin position="252"/>
        <end position="262"/>
    </location>
</feature>
<evidence type="ECO:0000313" key="3">
    <source>
        <dbReference type="EMBL" id="GJE90811.1"/>
    </source>
</evidence>
<evidence type="ECO:0000259" key="2">
    <source>
        <dbReference type="Pfam" id="PF13926"/>
    </source>
</evidence>
<feature type="region of interest" description="Disordered" evidence="1">
    <location>
        <begin position="1"/>
        <end position="262"/>
    </location>
</feature>
<dbReference type="OrthoDB" id="21499at2759"/>
<dbReference type="Pfam" id="PF13926">
    <property type="entry name" value="DUF4211"/>
    <property type="match status" value="1"/>
</dbReference>
<evidence type="ECO:0000256" key="1">
    <source>
        <dbReference type="SAM" id="MobiDB-lite"/>
    </source>
</evidence>
<feature type="compositionally biased region" description="Basic residues" evidence="1">
    <location>
        <begin position="138"/>
        <end position="148"/>
    </location>
</feature>
<comment type="caution">
    <text evidence="3">The sequence shown here is derived from an EMBL/GenBank/DDBJ whole genome shotgun (WGS) entry which is preliminary data.</text>
</comment>
<name>A0A9P3G9R2_9APHY</name>
<dbReference type="AlphaFoldDB" id="A0A9P3G9R2"/>
<feature type="compositionally biased region" description="Basic and acidic residues" evidence="1">
    <location>
        <begin position="188"/>
        <end position="210"/>
    </location>
</feature>
<dbReference type="PANTHER" id="PTHR14689">
    <property type="entry name" value="PHORBOL-ESTER_DAG-TYPE DOMAIN-CONTAINING PROTEIN"/>
    <property type="match status" value="1"/>
</dbReference>
<protein>
    <recommendedName>
        <fullName evidence="2">DUF4211 domain-containing protein</fullName>
    </recommendedName>
</protein>
<gene>
    <name evidence="3" type="ORF">PsYK624_069550</name>
</gene>
<accession>A0A9P3G9R2</accession>
<keyword evidence="4" id="KW-1185">Reference proteome</keyword>
<dbReference type="EMBL" id="BPQB01000018">
    <property type="protein sequence ID" value="GJE90811.1"/>
    <property type="molecule type" value="Genomic_DNA"/>
</dbReference>
<sequence>MKPKGKKVLKQMSLTEYLGSSSPPPEPSSSKKAKPPPSPAKPANRKRAAASKRRAPESDAPSDDDSGSTSSNVGGIAFEPEVIDISTSDEDVDDSPKRPPATQRKTRKRRAESTERSPVVVHTDSDDEEVGVPVTWKGKGKAAGKRKRAVVDSDDENPRPRKSKLVKGVRPPTPETAEENLADEVEEERILESRLRTRDKRSEYQKNLDKLRRKKRGEVVASESSTSGEEEEEEDNGIIPGARPTHEMSSDASEEEPEDEGLSGFIEEDSNQAIELPVEFSMNTYQDLMHHFKIICQLFVHLAVQPVDERREYMDARLKQEYFSVPLQVARRKITGMRDSLVTSSVWRTEFKKPLEMHPEFETVQMEFAVPQCDACHLGGRVSTLTGRCFGDPYDRKTFEALSESDISDDEESPLKKEFNLGRFCARRTRVFHKFTHWEYHLFEALNQEVQDLRNRTGKRRVFVPVAYAGGAKPPDDLSDGDGIMAWLDERGMIGNEWQKIKDMMENARHLEVASKRGEDDD</sequence>
<proteinExistence type="predicted"/>
<dbReference type="Proteomes" id="UP000703269">
    <property type="component" value="Unassembled WGS sequence"/>
</dbReference>
<reference evidence="3 4" key="1">
    <citation type="submission" date="2021-08" db="EMBL/GenBank/DDBJ databases">
        <title>Draft Genome Sequence of Phanerochaete sordida strain YK-624.</title>
        <authorList>
            <person name="Mori T."/>
            <person name="Dohra H."/>
            <person name="Suzuki T."/>
            <person name="Kawagishi H."/>
            <person name="Hirai H."/>
        </authorList>
    </citation>
    <scope>NUCLEOTIDE SEQUENCE [LARGE SCALE GENOMIC DNA]</scope>
    <source>
        <strain evidence="3 4">YK-624</strain>
    </source>
</reference>
<dbReference type="PANTHER" id="PTHR14689:SF0">
    <property type="entry name" value="COILED-COIL DOMAIN-CONTAINING PROTEIN 82"/>
    <property type="match status" value="1"/>
</dbReference>
<feature type="compositionally biased region" description="Acidic residues" evidence="1">
    <location>
        <begin position="176"/>
        <end position="187"/>
    </location>
</feature>